<evidence type="ECO:0000313" key="2">
    <source>
        <dbReference type="Proteomes" id="UP000664203"/>
    </source>
</evidence>
<dbReference type="OrthoDB" id="1933717at2759"/>
<name>A0A8H3J4K1_9LECA</name>
<sequence>MLVACDAWQYGNDGIKVFTFCPGYAVTDLAGMRQVKMDQRMPTAEGNARGLVDIAEGKRDADA</sequence>
<protein>
    <submittedName>
        <fullName evidence="1">Uncharacterized protein</fullName>
    </submittedName>
</protein>
<accession>A0A8H3J4K1</accession>
<keyword evidence="2" id="KW-1185">Reference proteome</keyword>
<evidence type="ECO:0000313" key="1">
    <source>
        <dbReference type="EMBL" id="CAF9940616.1"/>
    </source>
</evidence>
<reference evidence="1" key="1">
    <citation type="submission" date="2021-03" db="EMBL/GenBank/DDBJ databases">
        <authorList>
            <person name="Tagirdzhanova G."/>
        </authorList>
    </citation>
    <scope>NUCLEOTIDE SEQUENCE</scope>
</reference>
<gene>
    <name evidence="1" type="ORF">ALECFALPRED_008775</name>
</gene>
<comment type="caution">
    <text evidence="1">The sequence shown here is derived from an EMBL/GenBank/DDBJ whole genome shotgun (WGS) entry which is preliminary data.</text>
</comment>
<dbReference type="AlphaFoldDB" id="A0A8H3J4K1"/>
<dbReference type="EMBL" id="CAJPDR010000612">
    <property type="protein sequence ID" value="CAF9940616.1"/>
    <property type="molecule type" value="Genomic_DNA"/>
</dbReference>
<dbReference type="Proteomes" id="UP000664203">
    <property type="component" value="Unassembled WGS sequence"/>
</dbReference>
<proteinExistence type="predicted"/>
<feature type="non-terminal residue" evidence="1">
    <location>
        <position position="63"/>
    </location>
</feature>
<organism evidence="1 2">
    <name type="scientific">Alectoria fallacina</name>
    <dbReference type="NCBI Taxonomy" id="1903189"/>
    <lineage>
        <taxon>Eukaryota</taxon>
        <taxon>Fungi</taxon>
        <taxon>Dikarya</taxon>
        <taxon>Ascomycota</taxon>
        <taxon>Pezizomycotina</taxon>
        <taxon>Lecanoromycetes</taxon>
        <taxon>OSLEUM clade</taxon>
        <taxon>Lecanoromycetidae</taxon>
        <taxon>Lecanorales</taxon>
        <taxon>Lecanorineae</taxon>
        <taxon>Parmeliaceae</taxon>
        <taxon>Alectoria</taxon>
    </lineage>
</organism>